<evidence type="ECO:0000313" key="2">
    <source>
        <dbReference type="EMBL" id="CAG9979276.1"/>
    </source>
</evidence>
<comment type="caution">
    <text evidence="2">The sequence shown here is derived from an EMBL/GenBank/DDBJ whole genome shotgun (WGS) entry which is preliminary data.</text>
</comment>
<reference evidence="3" key="1">
    <citation type="submission" date="2019-06" db="EMBL/GenBank/DDBJ databases">
        <authorList>
            <person name="Broberg M."/>
        </authorList>
    </citation>
    <scope>NUCLEOTIDE SEQUENCE [LARGE SCALE GENOMIC DNA]</scope>
</reference>
<feature type="region of interest" description="Disordered" evidence="1">
    <location>
        <begin position="115"/>
        <end position="154"/>
    </location>
</feature>
<feature type="region of interest" description="Disordered" evidence="1">
    <location>
        <begin position="19"/>
        <end position="96"/>
    </location>
</feature>
<protein>
    <submittedName>
        <fullName evidence="2">Uncharacterized protein</fullName>
    </submittedName>
</protein>
<dbReference type="EMBL" id="CABFNO020001301">
    <property type="protein sequence ID" value="CAG9979276.1"/>
    <property type="molecule type" value="Genomic_DNA"/>
</dbReference>
<dbReference type="OrthoDB" id="5294241at2759"/>
<dbReference type="AlphaFoldDB" id="A0A9N9U8R3"/>
<feature type="compositionally biased region" description="Basic residues" evidence="1">
    <location>
        <begin position="124"/>
        <end position="142"/>
    </location>
</feature>
<sequence length="154" mass="17396">MWGSYGSYSSMSSTLSTMPMDISSRSGLSARDSSCAFPSWPRRSSLDSEEQERPTSFLSDDDLLLLEDPFEDDARSVASSSNSSASSPQAQVQLTEEQLFHMQRERLALQQQLMKHVVTEKERKRQARKTQRKPTSTKKSSPKSRLSNMTPIQE</sequence>
<dbReference type="Proteomes" id="UP000754883">
    <property type="component" value="Unassembled WGS sequence"/>
</dbReference>
<keyword evidence="3" id="KW-1185">Reference proteome</keyword>
<gene>
    <name evidence="2" type="ORF">CBYS24578_00004776</name>
</gene>
<feature type="compositionally biased region" description="Low complexity" evidence="1">
    <location>
        <begin position="19"/>
        <end position="34"/>
    </location>
</feature>
<accession>A0A9N9U8R3</accession>
<feature type="compositionally biased region" description="Acidic residues" evidence="1">
    <location>
        <begin position="59"/>
        <end position="71"/>
    </location>
</feature>
<reference evidence="2 3" key="2">
    <citation type="submission" date="2021-10" db="EMBL/GenBank/DDBJ databases">
        <authorList>
            <person name="Piombo E."/>
        </authorList>
    </citation>
    <scope>NUCLEOTIDE SEQUENCE [LARGE SCALE GENOMIC DNA]</scope>
</reference>
<evidence type="ECO:0000313" key="3">
    <source>
        <dbReference type="Proteomes" id="UP000754883"/>
    </source>
</evidence>
<proteinExistence type="predicted"/>
<name>A0A9N9U8R3_9HYPO</name>
<evidence type="ECO:0000256" key="1">
    <source>
        <dbReference type="SAM" id="MobiDB-lite"/>
    </source>
</evidence>
<feature type="compositionally biased region" description="Low complexity" evidence="1">
    <location>
        <begin position="76"/>
        <end position="93"/>
    </location>
</feature>
<organism evidence="2 3">
    <name type="scientific">Clonostachys byssicola</name>
    <dbReference type="NCBI Taxonomy" id="160290"/>
    <lineage>
        <taxon>Eukaryota</taxon>
        <taxon>Fungi</taxon>
        <taxon>Dikarya</taxon>
        <taxon>Ascomycota</taxon>
        <taxon>Pezizomycotina</taxon>
        <taxon>Sordariomycetes</taxon>
        <taxon>Hypocreomycetidae</taxon>
        <taxon>Hypocreales</taxon>
        <taxon>Bionectriaceae</taxon>
        <taxon>Clonostachys</taxon>
    </lineage>
</organism>